<evidence type="ECO:0000313" key="7">
    <source>
        <dbReference type="EMBL" id="TCP14171.1"/>
    </source>
</evidence>
<evidence type="ECO:0000256" key="4">
    <source>
        <dbReference type="ARBA" id="ARBA00023002"/>
    </source>
</evidence>
<feature type="domain" description="JmjC" evidence="6">
    <location>
        <begin position="97"/>
        <end position="226"/>
    </location>
</feature>
<evidence type="ECO:0000256" key="2">
    <source>
        <dbReference type="ARBA" id="ARBA00022723"/>
    </source>
</evidence>
<comment type="caution">
    <text evidence="7">The sequence shown here is derived from an EMBL/GenBank/DDBJ whole genome shotgun (WGS) entry which is preliminary data.</text>
</comment>
<evidence type="ECO:0000256" key="1">
    <source>
        <dbReference type="ARBA" id="ARBA00001954"/>
    </source>
</evidence>
<dbReference type="InterPro" id="IPR046799">
    <property type="entry name" value="ROXA-like_wH"/>
</dbReference>
<dbReference type="AlphaFoldDB" id="A0A4R2N2T2"/>
<dbReference type="OrthoDB" id="9764016at2"/>
<comment type="cofactor">
    <cofactor evidence="1">
        <name>Fe(2+)</name>
        <dbReference type="ChEBI" id="CHEBI:29033"/>
    </cofactor>
</comment>
<organism evidence="7 8">
    <name type="scientific">Bisgaardia hudsonensis</name>
    <dbReference type="NCBI Taxonomy" id="109472"/>
    <lineage>
        <taxon>Bacteria</taxon>
        <taxon>Pseudomonadati</taxon>
        <taxon>Pseudomonadota</taxon>
        <taxon>Gammaproteobacteria</taxon>
        <taxon>Pasteurellales</taxon>
        <taxon>Pasteurellaceae</taxon>
        <taxon>Bisgaardia</taxon>
    </lineage>
</organism>
<evidence type="ECO:0000259" key="6">
    <source>
        <dbReference type="PROSITE" id="PS51184"/>
    </source>
</evidence>
<dbReference type="RefSeq" id="WP_132021826.1">
    <property type="nucleotide sequence ID" value="NZ_CP016605.1"/>
</dbReference>
<evidence type="ECO:0000313" key="8">
    <source>
        <dbReference type="Proteomes" id="UP000294841"/>
    </source>
</evidence>
<dbReference type="EMBL" id="SLXI01000001">
    <property type="protein sequence ID" value="TCP14171.1"/>
    <property type="molecule type" value="Genomic_DNA"/>
</dbReference>
<keyword evidence="4" id="KW-0560">Oxidoreductase</keyword>
<dbReference type="InterPro" id="IPR039994">
    <property type="entry name" value="NO66-like"/>
</dbReference>
<protein>
    <submittedName>
        <fullName evidence="7">50S ribosomal protein L16 3-hydroxylase</fullName>
    </submittedName>
</protein>
<dbReference type="GO" id="GO:0046872">
    <property type="term" value="F:metal ion binding"/>
    <property type="evidence" value="ECO:0007669"/>
    <property type="project" value="UniProtKB-KW"/>
</dbReference>
<dbReference type="PROSITE" id="PS51184">
    <property type="entry name" value="JMJC"/>
    <property type="match status" value="1"/>
</dbReference>
<sequence length="400" mass="46526">MTKFCLPDHITPEIFLRDYWQKKPLFIKNGLPQIVGLFEPDDIIELSQSEDVTSRLLKQISEDKWTLKISPLNKKDFRDLPKKWSVLVQNMEQWSTELGELWNAFGFIPQWQRDDIMVSYAPKGGSVGKHYDEYDVFLVQGYGHRRWQLGKWCDPSTSFKENQPIRIFDDMGDIIFDEIMEPGDILYVPSRLSHYGIAQDDCLTFSFGLRYPNLSSLLENISDIFTHQNSHVDLNSFNIPLRLTPNPQDTGMLSESMISLMKKQLLSRLIESSEFDQLFSQVVAKTVSSRRYEVLPTNEMVDIDEVRFMLEKDNMILKQDNNCKLLYREQPLEIYANGELLDELNPLESEILKRLSNGETISFEDLNKLALDTEDQETTIALLLDSICNWIDDGWVLLDE</sequence>
<dbReference type="Pfam" id="PF20514">
    <property type="entry name" value="WHD_ROXA"/>
    <property type="match status" value="1"/>
</dbReference>
<evidence type="ECO:0000256" key="3">
    <source>
        <dbReference type="ARBA" id="ARBA00022964"/>
    </source>
</evidence>
<reference evidence="7 8" key="1">
    <citation type="submission" date="2019-03" db="EMBL/GenBank/DDBJ databases">
        <title>Genomic Encyclopedia of Type Strains, Phase IV (KMG-IV): sequencing the most valuable type-strain genomes for metagenomic binning, comparative biology and taxonomic classification.</title>
        <authorList>
            <person name="Goeker M."/>
        </authorList>
    </citation>
    <scope>NUCLEOTIDE SEQUENCE [LARGE SCALE GENOMIC DNA]</scope>
    <source>
        <strain evidence="7 8">DSM 28231</strain>
    </source>
</reference>
<accession>A0A4R2N2T2</accession>
<dbReference type="GO" id="GO:0016706">
    <property type="term" value="F:2-oxoglutarate-dependent dioxygenase activity"/>
    <property type="evidence" value="ECO:0007669"/>
    <property type="project" value="TreeGrafter"/>
</dbReference>
<keyword evidence="3" id="KW-0223">Dioxygenase</keyword>
<keyword evidence="7" id="KW-0689">Ribosomal protein</keyword>
<keyword evidence="5" id="KW-0408">Iron</keyword>
<name>A0A4R2N2T2_9PAST</name>
<dbReference type="PANTHER" id="PTHR13096">
    <property type="entry name" value="MINA53 MYC INDUCED NUCLEAR ANTIGEN"/>
    <property type="match status" value="1"/>
</dbReference>
<gene>
    <name evidence="7" type="ORF">EV697_101304</name>
</gene>
<dbReference type="SUPFAM" id="SSF51197">
    <property type="entry name" value="Clavaminate synthase-like"/>
    <property type="match status" value="1"/>
</dbReference>
<keyword evidence="7" id="KW-0687">Ribonucleoprotein</keyword>
<dbReference type="InterPro" id="IPR003347">
    <property type="entry name" value="JmjC_dom"/>
</dbReference>
<dbReference type="Gene3D" id="3.40.366.30">
    <property type="entry name" value="50S ribosomal protein L16 arginine hydroxylase, Chain A, Domain 2"/>
    <property type="match status" value="1"/>
</dbReference>
<proteinExistence type="predicted"/>
<dbReference type="Pfam" id="PF08007">
    <property type="entry name" value="JmjC_2"/>
    <property type="match status" value="1"/>
</dbReference>
<dbReference type="PANTHER" id="PTHR13096:SF8">
    <property type="entry name" value="RIBOSOMAL OXYGENASE 1"/>
    <property type="match status" value="1"/>
</dbReference>
<keyword evidence="2" id="KW-0479">Metal-binding</keyword>
<evidence type="ECO:0000256" key="5">
    <source>
        <dbReference type="ARBA" id="ARBA00023004"/>
    </source>
</evidence>
<keyword evidence="8" id="KW-1185">Reference proteome</keyword>
<dbReference type="SMART" id="SM00558">
    <property type="entry name" value="JmjC"/>
    <property type="match status" value="1"/>
</dbReference>
<dbReference type="Gene3D" id="2.60.120.650">
    <property type="entry name" value="Cupin"/>
    <property type="match status" value="1"/>
</dbReference>
<dbReference type="GO" id="GO:0005840">
    <property type="term" value="C:ribosome"/>
    <property type="evidence" value="ECO:0007669"/>
    <property type="project" value="UniProtKB-KW"/>
</dbReference>
<dbReference type="Proteomes" id="UP000294841">
    <property type="component" value="Unassembled WGS sequence"/>
</dbReference>